<dbReference type="GO" id="GO:0005789">
    <property type="term" value="C:endoplasmic reticulum membrane"/>
    <property type="evidence" value="ECO:0007669"/>
    <property type="project" value="TreeGrafter"/>
</dbReference>
<evidence type="ECO:0000313" key="3">
    <source>
        <dbReference type="Proteomes" id="UP001500889"/>
    </source>
</evidence>
<dbReference type="InterPro" id="IPR036869">
    <property type="entry name" value="J_dom_sf"/>
</dbReference>
<dbReference type="Proteomes" id="UP001500889">
    <property type="component" value="Chromosome O"/>
</dbReference>
<reference evidence="2 3" key="1">
    <citation type="submission" date="2024-02" db="EMBL/GenBank/DDBJ databases">
        <title>A chromosome-level genome assembly of Drosophila madeirensis, a fruit fly species endemic to Madeira island.</title>
        <authorList>
            <person name="Tomihara K."/>
            <person name="Llopart A."/>
            <person name="Yamamoto D."/>
        </authorList>
    </citation>
    <scope>NUCLEOTIDE SEQUENCE [LARGE SCALE GENOMIC DNA]</scope>
    <source>
        <strain evidence="2 3">RF1</strain>
    </source>
</reference>
<name>A0AAU9EPS4_DROMD</name>
<feature type="domain" description="J" evidence="1">
    <location>
        <begin position="17"/>
        <end position="81"/>
    </location>
</feature>
<dbReference type="SUPFAM" id="SSF46565">
    <property type="entry name" value="Chaperone J-domain"/>
    <property type="match status" value="1"/>
</dbReference>
<dbReference type="Gene3D" id="1.10.287.110">
    <property type="entry name" value="DnaJ domain"/>
    <property type="match status" value="1"/>
</dbReference>
<organism evidence="2 3">
    <name type="scientific">Drosophila madeirensis</name>
    <name type="common">Fruit fly</name>
    <dbReference type="NCBI Taxonomy" id="30013"/>
    <lineage>
        <taxon>Eukaryota</taxon>
        <taxon>Metazoa</taxon>
        <taxon>Ecdysozoa</taxon>
        <taxon>Arthropoda</taxon>
        <taxon>Hexapoda</taxon>
        <taxon>Insecta</taxon>
        <taxon>Pterygota</taxon>
        <taxon>Neoptera</taxon>
        <taxon>Endopterygota</taxon>
        <taxon>Diptera</taxon>
        <taxon>Brachycera</taxon>
        <taxon>Muscomorpha</taxon>
        <taxon>Ephydroidea</taxon>
        <taxon>Drosophilidae</taxon>
        <taxon>Drosophila</taxon>
        <taxon>Sophophora</taxon>
    </lineage>
</organism>
<proteinExistence type="predicted"/>
<protein>
    <submittedName>
        <fullName evidence="2">DnaJ homolog subfamily B member 14-like</fullName>
    </submittedName>
</protein>
<gene>
    <name evidence="2" type="ORF">DMAD_07837</name>
</gene>
<accession>A0AAU9EPS4</accession>
<dbReference type="PRINTS" id="PR00625">
    <property type="entry name" value="JDOMAIN"/>
</dbReference>
<dbReference type="PROSITE" id="PS50076">
    <property type="entry name" value="DNAJ_2"/>
    <property type="match status" value="1"/>
</dbReference>
<dbReference type="EMBL" id="AP029263">
    <property type="protein sequence ID" value="BFF88976.1"/>
    <property type="molecule type" value="Genomic_DNA"/>
</dbReference>
<dbReference type="PANTHER" id="PTHR43908">
    <property type="entry name" value="AT29763P-RELATED"/>
    <property type="match status" value="1"/>
</dbReference>
<dbReference type="GO" id="GO:0071218">
    <property type="term" value="P:cellular response to misfolded protein"/>
    <property type="evidence" value="ECO:0007669"/>
    <property type="project" value="TreeGrafter"/>
</dbReference>
<evidence type="ECO:0000313" key="2">
    <source>
        <dbReference type="EMBL" id="BFF88976.1"/>
    </source>
</evidence>
<dbReference type="GO" id="GO:0030544">
    <property type="term" value="F:Hsp70 protein binding"/>
    <property type="evidence" value="ECO:0007669"/>
    <property type="project" value="TreeGrafter"/>
</dbReference>
<dbReference type="Pfam" id="PF00226">
    <property type="entry name" value="DnaJ"/>
    <property type="match status" value="1"/>
</dbReference>
<dbReference type="SMART" id="SM00271">
    <property type="entry name" value="DnaJ"/>
    <property type="match status" value="1"/>
</dbReference>
<dbReference type="PANTHER" id="PTHR43908:SF3">
    <property type="entry name" value="AT29763P-RELATED"/>
    <property type="match status" value="1"/>
</dbReference>
<keyword evidence="3" id="KW-1185">Reference proteome</keyword>
<dbReference type="AlphaFoldDB" id="A0AAU9EPS4"/>
<dbReference type="InterPro" id="IPR001623">
    <property type="entry name" value="DnaJ_domain"/>
</dbReference>
<evidence type="ECO:0000259" key="1">
    <source>
        <dbReference type="PROSITE" id="PS50076"/>
    </source>
</evidence>
<dbReference type="InterPro" id="IPR051100">
    <property type="entry name" value="DnaJ_subfamily_B/C"/>
</dbReference>
<sequence>MDEQVEAMRPVNAVRNNCYAFLNVPQTATNEQISSAYRQWSRLVHPDKKKYPGATDAFQVIASSKDVLMDVPKRHHFDQQLRHAIDGNN</sequence>
<dbReference type="CDD" id="cd06257">
    <property type="entry name" value="DnaJ"/>
    <property type="match status" value="1"/>
</dbReference>